<accession>A0A395XRU3</accession>
<evidence type="ECO:0000313" key="2">
    <source>
        <dbReference type="EMBL" id="RGW54500.1"/>
    </source>
</evidence>
<keyword evidence="1" id="KW-0472">Membrane</keyword>
<reference evidence="2 3" key="1">
    <citation type="submission" date="2018-08" db="EMBL/GenBank/DDBJ databases">
        <title>A genome reference for cultivated species of the human gut microbiota.</title>
        <authorList>
            <person name="Zou Y."/>
            <person name="Xue W."/>
            <person name="Luo G."/>
        </authorList>
    </citation>
    <scope>NUCLEOTIDE SEQUENCE [LARGE SCALE GENOMIC DNA]</scope>
    <source>
        <strain evidence="2 3">AF12-11</strain>
    </source>
</reference>
<feature type="transmembrane region" description="Helical" evidence="1">
    <location>
        <begin position="70"/>
        <end position="88"/>
    </location>
</feature>
<dbReference type="GO" id="GO:0016780">
    <property type="term" value="F:phosphotransferase activity, for other substituted phosphate groups"/>
    <property type="evidence" value="ECO:0007669"/>
    <property type="project" value="InterPro"/>
</dbReference>
<keyword evidence="1" id="KW-1133">Transmembrane helix</keyword>
<dbReference type="GO" id="GO:0008654">
    <property type="term" value="P:phospholipid biosynthetic process"/>
    <property type="evidence" value="ECO:0007669"/>
    <property type="project" value="InterPro"/>
</dbReference>
<evidence type="ECO:0000313" key="3">
    <source>
        <dbReference type="Proteomes" id="UP000266376"/>
    </source>
</evidence>
<organism evidence="2 3">
    <name type="scientific">Dorea formicigenerans</name>
    <dbReference type="NCBI Taxonomy" id="39486"/>
    <lineage>
        <taxon>Bacteria</taxon>
        <taxon>Bacillati</taxon>
        <taxon>Bacillota</taxon>
        <taxon>Clostridia</taxon>
        <taxon>Lachnospirales</taxon>
        <taxon>Lachnospiraceae</taxon>
        <taxon>Dorea</taxon>
    </lineage>
</organism>
<proteinExistence type="predicted"/>
<feature type="transmembrane region" description="Helical" evidence="1">
    <location>
        <begin position="135"/>
        <end position="155"/>
    </location>
</feature>
<feature type="transmembrane region" description="Helical" evidence="1">
    <location>
        <begin position="94"/>
        <end position="114"/>
    </location>
</feature>
<dbReference type="Pfam" id="PF01066">
    <property type="entry name" value="CDP-OH_P_transf"/>
    <property type="match status" value="1"/>
</dbReference>
<dbReference type="GO" id="GO:0016020">
    <property type="term" value="C:membrane"/>
    <property type="evidence" value="ECO:0007669"/>
    <property type="project" value="InterPro"/>
</dbReference>
<dbReference type="InterPro" id="IPR043130">
    <property type="entry name" value="CDP-OH_PTrfase_TM_dom"/>
</dbReference>
<dbReference type="AlphaFoldDB" id="A0A395XRU3"/>
<evidence type="ECO:0000256" key="1">
    <source>
        <dbReference type="SAM" id="Phobius"/>
    </source>
</evidence>
<protein>
    <submittedName>
        <fullName evidence="2">CDP-diacylglycerol--serine O-phosphatidyltransferase</fullName>
    </submittedName>
</protein>
<keyword evidence="1" id="KW-0812">Transmembrane</keyword>
<dbReference type="InterPro" id="IPR000462">
    <property type="entry name" value="CDP-OH_P_trans"/>
</dbReference>
<name>A0A395XRU3_9FIRM</name>
<comment type="caution">
    <text evidence="2">The sequence shown here is derived from an EMBL/GenBank/DDBJ whole genome shotgun (WGS) entry which is preliminary data.</text>
</comment>
<dbReference type="Gene3D" id="1.20.120.1760">
    <property type="match status" value="1"/>
</dbReference>
<sequence>MMLGVYDYTVVLTYVSVLISMGGMLFSMNGYSRMAIVCLALSGFCDMFDGKIARTKKNRTEVEKKFGIQIDSLADIICFGVGPTLIAYRMGMNHGIGVAILMFYVLAGLIRLAWYNVSEEIRQEETTENRECYQGLPITSMAVALPILYVFRPILGKDFIIALHALVLIIGLLFITNFRLRKPKKLGQTVMVIIVALAVLHGLHIW</sequence>
<feature type="transmembrane region" description="Helical" evidence="1">
    <location>
        <begin position="161"/>
        <end position="180"/>
    </location>
</feature>
<dbReference type="EMBL" id="QSAJ01000008">
    <property type="protein sequence ID" value="RGW54500.1"/>
    <property type="molecule type" value="Genomic_DNA"/>
</dbReference>
<feature type="transmembrane region" description="Helical" evidence="1">
    <location>
        <begin position="5"/>
        <end position="25"/>
    </location>
</feature>
<keyword evidence="2" id="KW-0808">Transferase</keyword>
<gene>
    <name evidence="2" type="ORF">DWV67_05005</name>
</gene>
<dbReference type="Proteomes" id="UP000266376">
    <property type="component" value="Unassembled WGS sequence"/>
</dbReference>
<feature type="transmembrane region" description="Helical" evidence="1">
    <location>
        <begin position="187"/>
        <end position="205"/>
    </location>
</feature>